<evidence type="ECO:0000256" key="5">
    <source>
        <dbReference type="ARBA" id="ARBA00022729"/>
    </source>
</evidence>
<evidence type="ECO:0000256" key="10">
    <source>
        <dbReference type="ARBA" id="ARBA00023180"/>
    </source>
</evidence>
<dbReference type="AlphaFoldDB" id="A0A9P6D5L5"/>
<dbReference type="GO" id="GO:0005576">
    <property type="term" value="C:extracellular region"/>
    <property type="evidence" value="ECO:0007669"/>
    <property type="project" value="UniProtKB-SubCell"/>
</dbReference>
<gene>
    <name evidence="12" type="ORF">BDN71DRAFT_1508402</name>
</gene>
<evidence type="ECO:0000313" key="13">
    <source>
        <dbReference type="Proteomes" id="UP000807025"/>
    </source>
</evidence>
<evidence type="ECO:0000256" key="2">
    <source>
        <dbReference type="ARBA" id="ARBA00004613"/>
    </source>
</evidence>
<evidence type="ECO:0000256" key="6">
    <source>
        <dbReference type="ARBA" id="ARBA00023002"/>
    </source>
</evidence>
<accession>A0A9P6D5L5</accession>
<dbReference type="OrthoDB" id="2019572at2759"/>
<evidence type="ECO:0000256" key="7">
    <source>
        <dbReference type="ARBA" id="ARBA00023008"/>
    </source>
</evidence>
<name>A0A9P6D5L5_PLEER</name>
<keyword evidence="4" id="KW-0479">Metal-binding</keyword>
<evidence type="ECO:0000313" key="12">
    <source>
        <dbReference type="EMBL" id="KAF9493581.1"/>
    </source>
</evidence>
<dbReference type="GO" id="GO:0004497">
    <property type="term" value="F:monooxygenase activity"/>
    <property type="evidence" value="ECO:0007669"/>
    <property type="project" value="UniProtKB-KW"/>
</dbReference>
<keyword evidence="13" id="KW-1185">Reference proteome</keyword>
<keyword evidence="3" id="KW-0964">Secreted</keyword>
<comment type="cofactor">
    <cofactor evidence="1">
        <name>Cu(2+)</name>
        <dbReference type="ChEBI" id="CHEBI:29036"/>
    </cofactor>
</comment>
<evidence type="ECO:0000256" key="8">
    <source>
        <dbReference type="ARBA" id="ARBA00023033"/>
    </source>
</evidence>
<evidence type="ECO:0000256" key="4">
    <source>
        <dbReference type="ARBA" id="ARBA00022723"/>
    </source>
</evidence>
<comment type="subcellular location">
    <subcellularLocation>
        <location evidence="2">Secreted</location>
    </subcellularLocation>
</comment>
<dbReference type="EMBL" id="MU154583">
    <property type="protein sequence ID" value="KAF9493581.1"/>
    <property type="molecule type" value="Genomic_DNA"/>
</dbReference>
<sequence length="410" mass="44816">MALPTRRSLLRFDSGIIYPPSRFSTSHPPRFLFPWLSHTSVHDILHDSAMKFFTLSTFLLFSFYGLARAHVAAFHKGMYCLNGTERSVVNQNSVDAVQPLFNLRRDDWWFHHINNCDQFPPAPGDFLELPAGGTFTVEHAVNQAYTSLSFGGRNSGDWVNGEAVPNLGDSNRAADGEMPCIGNPNLHTQNESMAAGTAFAISYESDITRVTPENLVIFTVAYNTPWRRIATYSVPAAMPACPSEGCICGWGWVPNGCGEPNMYMLPYRCTVTNVSPTSSLRLAPARPGVWCEDDPSKCTRGAKQMIFWNQAEGNNIEVSGSDLSGHPRSPAYNAKLGFADGAQNDIFLADSATSTPTVTTFTTVRATSTALIPTATSDTPRPTENRATHIAIPTTLLPLCLCFILLSFSS</sequence>
<keyword evidence="6" id="KW-0560">Oxidoreductase</keyword>
<keyword evidence="7" id="KW-0186">Copper</keyword>
<evidence type="ECO:0000256" key="1">
    <source>
        <dbReference type="ARBA" id="ARBA00001973"/>
    </source>
</evidence>
<dbReference type="InterPro" id="IPR054497">
    <property type="entry name" value="LPMO_AA14"/>
</dbReference>
<reference evidence="12" key="1">
    <citation type="submission" date="2020-11" db="EMBL/GenBank/DDBJ databases">
        <authorList>
            <consortium name="DOE Joint Genome Institute"/>
            <person name="Ahrendt S."/>
            <person name="Riley R."/>
            <person name="Andreopoulos W."/>
            <person name="Labutti K."/>
            <person name="Pangilinan J."/>
            <person name="Ruiz-Duenas F.J."/>
            <person name="Barrasa J.M."/>
            <person name="Sanchez-Garcia M."/>
            <person name="Camarero S."/>
            <person name="Miyauchi S."/>
            <person name="Serrano A."/>
            <person name="Linde D."/>
            <person name="Babiker R."/>
            <person name="Drula E."/>
            <person name="Ayuso-Fernandez I."/>
            <person name="Pacheco R."/>
            <person name="Padilla G."/>
            <person name="Ferreira P."/>
            <person name="Barriuso J."/>
            <person name="Kellner H."/>
            <person name="Castanera R."/>
            <person name="Alfaro M."/>
            <person name="Ramirez L."/>
            <person name="Pisabarro A.G."/>
            <person name="Kuo A."/>
            <person name="Tritt A."/>
            <person name="Lipzen A."/>
            <person name="He G."/>
            <person name="Yan M."/>
            <person name="Ng V."/>
            <person name="Cullen D."/>
            <person name="Martin F."/>
            <person name="Rosso M.-N."/>
            <person name="Henrissat B."/>
            <person name="Hibbett D."/>
            <person name="Martinez A.T."/>
            <person name="Grigoriev I.V."/>
        </authorList>
    </citation>
    <scope>NUCLEOTIDE SEQUENCE</scope>
    <source>
        <strain evidence="12">ATCC 90797</strain>
    </source>
</reference>
<keyword evidence="9" id="KW-1015">Disulfide bond</keyword>
<evidence type="ECO:0000256" key="9">
    <source>
        <dbReference type="ARBA" id="ARBA00023157"/>
    </source>
</evidence>
<protein>
    <submittedName>
        <fullName evidence="12">Uncharacterized protein</fullName>
    </submittedName>
</protein>
<keyword evidence="8" id="KW-0503">Monooxygenase</keyword>
<dbReference type="Pfam" id="PF22810">
    <property type="entry name" value="LPMO_AA14"/>
    <property type="match status" value="1"/>
</dbReference>
<evidence type="ECO:0000256" key="11">
    <source>
        <dbReference type="ARBA" id="ARBA00046340"/>
    </source>
</evidence>
<comment type="caution">
    <text evidence="12">The sequence shown here is derived from an EMBL/GenBank/DDBJ whole genome shotgun (WGS) entry which is preliminary data.</text>
</comment>
<organism evidence="12 13">
    <name type="scientific">Pleurotus eryngii</name>
    <name type="common">Boletus of the steppes</name>
    <dbReference type="NCBI Taxonomy" id="5323"/>
    <lineage>
        <taxon>Eukaryota</taxon>
        <taxon>Fungi</taxon>
        <taxon>Dikarya</taxon>
        <taxon>Basidiomycota</taxon>
        <taxon>Agaricomycotina</taxon>
        <taxon>Agaricomycetes</taxon>
        <taxon>Agaricomycetidae</taxon>
        <taxon>Agaricales</taxon>
        <taxon>Pleurotineae</taxon>
        <taxon>Pleurotaceae</taxon>
        <taxon>Pleurotus</taxon>
    </lineage>
</organism>
<proteinExistence type="inferred from homology"/>
<dbReference type="Proteomes" id="UP000807025">
    <property type="component" value="Unassembled WGS sequence"/>
</dbReference>
<comment type="similarity">
    <text evidence="11">Belongs to the polysaccharide monooxygenase AA14 family.</text>
</comment>
<dbReference type="GO" id="GO:0046872">
    <property type="term" value="F:metal ion binding"/>
    <property type="evidence" value="ECO:0007669"/>
    <property type="project" value="UniProtKB-KW"/>
</dbReference>
<keyword evidence="5" id="KW-0732">Signal</keyword>
<evidence type="ECO:0000256" key="3">
    <source>
        <dbReference type="ARBA" id="ARBA00022525"/>
    </source>
</evidence>
<keyword evidence="10" id="KW-0325">Glycoprotein</keyword>